<comment type="caution">
    <text evidence="2">The sequence shown here is derived from an EMBL/GenBank/DDBJ whole genome shotgun (WGS) entry which is preliminary data.</text>
</comment>
<sequence length="90" mass="10183">MGTEEEVRRVLEAIDAETEGKPPAERVRLRNAVAEAAAAERRRRNQEDVREMHESGMTYREIASAIGVSFGRVRQILTEELDDEGNLKSE</sequence>
<evidence type="ECO:0000313" key="2">
    <source>
        <dbReference type="EMBL" id="MFD0800828.1"/>
    </source>
</evidence>
<name>A0ABW3BC81_9ACTN</name>
<proteinExistence type="predicted"/>
<dbReference type="SUPFAM" id="SSF88659">
    <property type="entry name" value="Sigma3 and sigma4 domains of RNA polymerase sigma factors"/>
    <property type="match status" value="1"/>
</dbReference>
<reference evidence="3" key="1">
    <citation type="journal article" date="2019" name="Int. J. Syst. Evol. Microbiol.">
        <title>The Global Catalogue of Microorganisms (GCM) 10K type strain sequencing project: providing services to taxonomists for standard genome sequencing and annotation.</title>
        <authorList>
            <consortium name="The Broad Institute Genomics Platform"/>
            <consortium name="The Broad Institute Genome Sequencing Center for Infectious Disease"/>
            <person name="Wu L."/>
            <person name="Ma J."/>
        </authorList>
    </citation>
    <scope>NUCLEOTIDE SEQUENCE [LARGE SCALE GENOMIC DNA]</scope>
    <source>
        <strain evidence="3">CCUG 63369</strain>
    </source>
</reference>
<dbReference type="EMBL" id="JBHTHR010000104">
    <property type="protein sequence ID" value="MFD0800828.1"/>
    <property type="molecule type" value="Genomic_DNA"/>
</dbReference>
<dbReference type="Pfam" id="PF19575">
    <property type="entry name" value="HTH_58"/>
    <property type="match status" value="1"/>
</dbReference>
<organism evidence="2 3">
    <name type="scientific">Streptomonospora algeriensis</name>
    <dbReference type="NCBI Taxonomy" id="995084"/>
    <lineage>
        <taxon>Bacteria</taxon>
        <taxon>Bacillati</taxon>
        <taxon>Actinomycetota</taxon>
        <taxon>Actinomycetes</taxon>
        <taxon>Streptosporangiales</taxon>
        <taxon>Nocardiopsidaceae</taxon>
        <taxon>Streptomonospora</taxon>
    </lineage>
</organism>
<evidence type="ECO:0000313" key="3">
    <source>
        <dbReference type="Proteomes" id="UP001596956"/>
    </source>
</evidence>
<accession>A0ABW3BC81</accession>
<dbReference type="InterPro" id="IPR045745">
    <property type="entry name" value="HTH_58_Actinobacteria-type"/>
</dbReference>
<protein>
    <submittedName>
        <fullName evidence="2">Helix-turn-helix domain-containing protein</fullName>
    </submittedName>
</protein>
<dbReference type="InterPro" id="IPR013324">
    <property type="entry name" value="RNA_pol_sigma_r3/r4-like"/>
</dbReference>
<feature type="domain" description="Helix-turn-helix" evidence="1">
    <location>
        <begin position="40"/>
        <end position="79"/>
    </location>
</feature>
<evidence type="ECO:0000259" key="1">
    <source>
        <dbReference type="Pfam" id="PF19575"/>
    </source>
</evidence>
<dbReference type="Proteomes" id="UP001596956">
    <property type="component" value="Unassembled WGS sequence"/>
</dbReference>
<keyword evidence="3" id="KW-1185">Reference proteome</keyword>
<gene>
    <name evidence="2" type="ORF">ACFQZU_05780</name>
</gene>